<keyword evidence="1" id="KW-1185">Reference proteome</keyword>
<gene>
    <name evidence="2" type="primary">LOC114451582</name>
</gene>
<name>A0A6P7K9F1_9TELE</name>
<protein>
    <submittedName>
        <fullName evidence="2">Prolyl 4-hydroxylase subunit alpha-2-like</fullName>
    </submittedName>
</protein>
<organism evidence="1 2">
    <name type="scientific">Parambassis ranga</name>
    <name type="common">Indian glassy fish</name>
    <dbReference type="NCBI Taxonomy" id="210632"/>
    <lineage>
        <taxon>Eukaryota</taxon>
        <taxon>Metazoa</taxon>
        <taxon>Chordata</taxon>
        <taxon>Craniata</taxon>
        <taxon>Vertebrata</taxon>
        <taxon>Euteleostomi</taxon>
        <taxon>Actinopterygii</taxon>
        <taxon>Neopterygii</taxon>
        <taxon>Teleostei</taxon>
        <taxon>Neoteleostei</taxon>
        <taxon>Acanthomorphata</taxon>
        <taxon>Ovalentaria</taxon>
        <taxon>Ambassidae</taxon>
        <taxon>Parambassis</taxon>
    </lineage>
</organism>
<dbReference type="InParanoid" id="A0A6P7K9F1"/>
<dbReference type="Proteomes" id="UP000515145">
    <property type="component" value="Chromosome 19"/>
</dbReference>
<reference evidence="2" key="1">
    <citation type="submission" date="2025-08" db="UniProtKB">
        <authorList>
            <consortium name="RefSeq"/>
        </authorList>
    </citation>
    <scope>IDENTIFICATION</scope>
</reference>
<dbReference type="RefSeq" id="XP_028286123.1">
    <property type="nucleotide sequence ID" value="XM_028430322.1"/>
</dbReference>
<accession>A0A6P7K9F1</accession>
<evidence type="ECO:0000313" key="2">
    <source>
        <dbReference type="RefSeq" id="XP_028286123.1"/>
    </source>
</evidence>
<evidence type="ECO:0000313" key="1">
    <source>
        <dbReference type="Proteomes" id="UP000515145"/>
    </source>
</evidence>
<sequence>MRMSLHRQTTSTRYVVTLVRQEDEWDQPHVVLYYSILSDKEMEKVEELDKLRTAVSHVPARHTETQQHSITVIHAEFILMGLPFVHLHLAQPTTFI</sequence>
<dbReference type="GeneID" id="114451582"/>
<dbReference type="AlphaFoldDB" id="A0A6P7K9F1"/>
<proteinExistence type="predicted"/>